<organism evidence="1 2">
    <name type="scientific">Dreissena polymorpha</name>
    <name type="common">Zebra mussel</name>
    <name type="synonym">Mytilus polymorpha</name>
    <dbReference type="NCBI Taxonomy" id="45954"/>
    <lineage>
        <taxon>Eukaryota</taxon>
        <taxon>Metazoa</taxon>
        <taxon>Spiralia</taxon>
        <taxon>Lophotrochozoa</taxon>
        <taxon>Mollusca</taxon>
        <taxon>Bivalvia</taxon>
        <taxon>Autobranchia</taxon>
        <taxon>Heteroconchia</taxon>
        <taxon>Euheterodonta</taxon>
        <taxon>Imparidentia</taxon>
        <taxon>Neoheterodontei</taxon>
        <taxon>Myida</taxon>
        <taxon>Dreissenoidea</taxon>
        <taxon>Dreissenidae</taxon>
        <taxon>Dreissena</taxon>
    </lineage>
</organism>
<gene>
    <name evidence="1" type="ORF">DPMN_012525</name>
</gene>
<comment type="caution">
    <text evidence="1">The sequence shown here is derived from an EMBL/GenBank/DDBJ whole genome shotgun (WGS) entry which is preliminary data.</text>
</comment>
<dbReference type="Proteomes" id="UP000828390">
    <property type="component" value="Unassembled WGS sequence"/>
</dbReference>
<dbReference type="EMBL" id="JAIWYP010000001">
    <property type="protein sequence ID" value="KAH3888489.1"/>
    <property type="molecule type" value="Genomic_DNA"/>
</dbReference>
<dbReference type="AlphaFoldDB" id="A0A9D4N751"/>
<proteinExistence type="predicted"/>
<reference evidence="1" key="2">
    <citation type="submission" date="2020-11" db="EMBL/GenBank/DDBJ databases">
        <authorList>
            <person name="McCartney M.A."/>
            <person name="Auch B."/>
            <person name="Kono T."/>
            <person name="Mallez S."/>
            <person name="Becker A."/>
            <person name="Gohl D.M."/>
            <person name="Silverstein K.A.T."/>
            <person name="Koren S."/>
            <person name="Bechman K.B."/>
            <person name="Herman A."/>
            <person name="Abrahante J.E."/>
            <person name="Garbe J."/>
        </authorList>
    </citation>
    <scope>NUCLEOTIDE SEQUENCE</scope>
    <source>
        <strain evidence="1">Duluth1</strain>
        <tissue evidence="1">Whole animal</tissue>
    </source>
</reference>
<evidence type="ECO:0000313" key="1">
    <source>
        <dbReference type="EMBL" id="KAH3888489.1"/>
    </source>
</evidence>
<protein>
    <submittedName>
        <fullName evidence="1">Uncharacterized protein</fullName>
    </submittedName>
</protein>
<keyword evidence="2" id="KW-1185">Reference proteome</keyword>
<accession>A0A9D4N751</accession>
<evidence type="ECO:0000313" key="2">
    <source>
        <dbReference type="Proteomes" id="UP000828390"/>
    </source>
</evidence>
<sequence length="96" mass="10584">MSEEVSLRPDDQRGFMNVTTCNETSVTSGLPVKARGRASGKKELIVKVQAATEADLQKRKIVITNEGYTVYARETSSNSVTGEWSACLVRRHGKPR</sequence>
<name>A0A9D4N751_DREPO</name>
<reference evidence="1" key="1">
    <citation type="journal article" date="2019" name="bioRxiv">
        <title>The Genome of the Zebra Mussel, Dreissena polymorpha: A Resource for Invasive Species Research.</title>
        <authorList>
            <person name="McCartney M.A."/>
            <person name="Auch B."/>
            <person name="Kono T."/>
            <person name="Mallez S."/>
            <person name="Zhang Y."/>
            <person name="Obille A."/>
            <person name="Becker A."/>
            <person name="Abrahante J.E."/>
            <person name="Garbe J."/>
            <person name="Badalamenti J.P."/>
            <person name="Herman A."/>
            <person name="Mangelson H."/>
            <person name="Liachko I."/>
            <person name="Sullivan S."/>
            <person name="Sone E.D."/>
            <person name="Koren S."/>
            <person name="Silverstein K.A.T."/>
            <person name="Beckman K.B."/>
            <person name="Gohl D.M."/>
        </authorList>
    </citation>
    <scope>NUCLEOTIDE SEQUENCE</scope>
    <source>
        <strain evidence="1">Duluth1</strain>
        <tissue evidence="1">Whole animal</tissue>
    </source>
</reference>